<dbReference type="Pfam" id="PF03631">
    <property type="entry name" value="Virul_fac_BrkB"/>
    <property type="match status" value="1"/>
</dbReference>
<dbReference type="PANTHER" id="PTHR30213">
    <property type="entry name" value="INNER MEMBRANE PROTEIN YHJD"/>
    <property type="match status" value="1"/>
</dbReference>
<dbReference type="RefSeq" id="WP_161818250.1">
    <property type="nucleotide sequence ID" value="NZ_JAACJS010000012.1"/>
</dbReference>
<keyword evidence="5 6" id="KW-0472">Membrane</keyword>
<name>A0ABW9ZS61_9BACT</name>
<evidence type="ECO:0000256" key="6">
    <source>
        <dbReference type="SAM" id="Phobius"/>
    </source>
</evidence>
<feature type="transmembrane region" description="Helical" evidence="6">
    <location>
        <begin position="277"/>
        <end position="303"/>
    </location>
</feature>
<evidence type="ECO:0000256" key="2">
    <source>
        <dbReference type="ARBA" id="ARBA00022475"/>
    </source>
</evidence>
<gene>
    <name evidence="7" type="ORF">GWC95_08355</name>
</gene>
<dbReference type="EMBL" id="JAACJS010000012">
    <property type="protein sequence ID" value="NCI49930.1"/>
    <property type="molecule type" value="Genomic_DNA"/>
</dbReference>
<keyword evidence="8" id="KW-1185">Reference proteome</keyword>
<accession>A0ABW9ZS61</accession>
<evidence type="ECO:0000256" key="5">
    <source>
        <dbReference type="ARBA" id="ARBA00023136"/>
    </source>
</evidence>
<sequence length="320" mass="36440">MTRLERLILRSAPVHFLLKKSQHIVLPGFRGLPLYDVGDHFLKQLKKIGLYERASAISFNLIMALPAALMFLVSLVSFFVKSDKIRDDILLGLFRNVTPNKTTYGFISDILQILDQQNVSLVSFGFILLIFYSSNAMMGVIRTFDKSIQEKKAIFFHRRMRALRLTFILMILVLVASLALFFGSKNQMDFLLKNLLHMKNKSREGFYGWWGYVRWAIVVAVLYYGIALVYKFAPSINKKWKLLSAGAVLATGLTLITTIIFSYWVNNFASYNKIYGSIGTVLILMILIYINSLILIIGFELNVSITYLTRAREKAATGNG</sequence>
<keyword evidence="3 6" id="KW-0812">Transmembrane</keyword>
<dbReference type="NCBIfam" id="TIGR00765">
    <property type="entry name" value="yihY_not_rbn"/>
    <property type="match status" value="1"/>
</dbReference>
<keyword evidence="4 6" id="KW-1133">Transmembrane helix</keyword>
<dbReference type="PANTHER" id="PTHR30213:SF0">
    <property type="entry name" value="UPF0761 MEMBRANE PROTEIN YIHY"/>
    <property type="match status" value="1"/>
</dbReference>
<feature type="transmembrane region" description="Helical" evidence="6">
    <location>
        <begin position="56"/>
        <end position="80"/>
    </location>
</feature>
<feature type="transmembrane region" description="Helical" evidence="6">
    <location>
        <begin position="209"/>
        <end position="230"/>
    </location>
</feature>
<comment type="subcellular location">
    <subcellularLocation>
        <location evidence="1">Cell membrane</location>
        <topology evidence="1">Multi-pass membrane protein</topology>
    </subcellularLocation>
</comment>
<keyword evidence="2" id="KW-1003">Cell membrane</keyword>
<evidence type="ECO:0000256" key="1">
    <source>
        <dbReference type="ARBA" id="ARBA00004651"/>
    </source>
</evidence>
<dbReference type="Proteomes" id="UP000753802">
    <property type="component" value="Unassembled WGS sequence"/>
</dbReference>
<feature type="transmembrane region" description="Helical" evidence="6">
    <location>
        <begin position="242"/>
        <end position="265"/>
    </location>
</feature>
<evidence type="ECO:0000256" key="4">
    <source>
        <dbReference type="ARBA" id="ARBA00022989"/>
    </source>
</evidence>
<dbReference type="InterPro" id="IPR017039">
    <property type="entry name" value="Virul_fac_BrkB"/>
</dbReference>
<organism evidence="7 8">
    <name type="scientific">Sediminibacterium roseum</name>
    <dbReference type="NCBI Taxonomy" id="1978412"/>
    <lineage>
        <taxon>Bacteria</taxon>
        <taxon>Pseudomonadati</taxon>
        <taxon>Bacteroidota</taxon>
        <taxon>Chitinophagia</taxon>
        <taxon>Chitinophagales</taxon>
        <taxon>Chitinophagaceae</taxon>
        <taxon>Sediminibacterium</taxon>
    </lineage>
</organism>
<comment type="caution">
    <text evidence="7">The sequence shown here is derived from an EMBL/GenBank/DDBJ whole genome shotgun (WGS) entry which is preliminary data.</text>
</comment>
<evidence type="ECO:0000256" key="3">
    <source>
        <dbReference type="ARBA" id="ARBA00022692"/>
    </source>
</evidence>
<feature type="transmembrane region" description="Helical" evidence="6">
    <location>
        <begin position="121"/>
        <end position="141"/>
    </location>
</feature>
<evidence type="ECO:0000313" key="8">
    <source>
        <dbReference type="Proteomes" id="UP000753802"/>
    </source>
</evidence>
<reference evidence="7 8" key="1">
    <citation type="submission" date="2020-01" db="EMBL/GenBank/DDBJ databases">
        <title>Genome analysis.</title>
        <authorList>
            <person name="Wu S."/>
            <person name="Wang G."/>
        </authorList>
    </citation>
    <scope>NUCLEOTIDE SEQUENCE [LARGE SCALE GENOMIC DNA]</scope>
    <source>
        <strain evidence="7 8">SYL130</strain>
    </source>
</reference>
<evidence type="ECO:0000313" key="7">
    <source>
        <dbReference type="EMBL" id="NCI49930.1"/>
    </source>
</evidence>
<dbReference type="PIRSF" id="PIRSF035875">
    <property type="entry name" value="RNase_BN"/>
    <property type="match status" value="1"/>
</dbReference>
<proteinExistence type="predicted"/>
<protein>
    <submittedName>
        <fullName evidence="7">YihY/virulence factor BrkB family protein</fullName>
    </submittedName>
</protein>
<feature type="transmembrane region" description="Helical" evidence="6">
    <location>
        <begin position="162"/>
        <end position="182"/>
    </location>
</feature>